<feature type="region of interest" description="Disordered" evidence="1">
    <location>
        <begin position="28"/>
        <end position="103"/>
    </location>
</feature>
<name>A0ABM9WWT0_VIBAE</name>
<dbReference type="PANTHER" id="PTHR37533">
    <property type="entry name" value="FLAGELLAR HOOK-LENGTH CONTROL PROTEIN"/>
    <property type="match status" value="1"/>
</dbReference>
<dbReference type="EMBL" id="DS267814">
    <property type="protein sequence ID" value="EDN57860.1"/>
    <property type="molecule type" value="Genomic_DNA"/>
</dbReference>
<dbReference type="InterPro" id="IPR021136">
    <property type="entry name" value="Flagellar_hook_control-like_C"/>
</dbReference>
<gene>
    <name evidence="3" type="ORF">VEx25_1462</name>
</gene>
<feature type="compositionally biased region" description="Polar residues" evidence="1">
    <location>
        <begin position="28"/>
        <end position="45"/>
    </location>
</feature>
<evidence type="ECO:0000313" key="4">
    <source>
        <dbReference type="Proteomes" id="UP000242664"/>
    </source>
</evidence>
<evidence type="ECO:0000256" key="1">
    <source>
        <dbReference type="SAM" id="MobiDB-lite"/>
    </source>
</evidence>
<feature type="domain" description="Flagellar hook-length control protein-like C-terminal" evidence="2">
    <location>
        <begin position="512"/>
        <end position="595"/>
    </location>
</feature>
<organism evidence="3 4">
    <name type="scientific">Vibrio antiquarius (strain Ex25)</name>
    <dbReference type="NCBI Taxonomy" id="150340"/>
    <lineage>
        <taxon>Bacteria</taxon>
        <taxon>Pseudomonadati</taxon>
        <taxon>Pseudomonadota</taxon>
        <taxon>Gammaproteobacteria</taxon>
        <taxon>Vibrionales</taxon>
        <taxon>Vibrionaceae</taxon>
        <taxon>Vibrio</taxon>
        <taxon>Vibrio diabolicus subgroup</taxon>
    </lineage>
</organism>
<sequence>MQFSSGLALEAADNENFYMNVNLSNVSATSKTSVSDSAAQAPTENAENKGFLETLTDAFSGSQKSEKVATKSQNGEEQNSAEVNKLSSGKADSQEAVTDVAQASSNDAKELLADTAIQEQSRSGDMLTEHANTIQSDEASLLEAKQGAHSQNDADVSEKVGSLSNTPSVANGAKSAMGEGQQLLGRIEQANQTLKANNASIDSGKVLPQRAGLEHSFNGQATDIDELALNDMPLAQSLEQVQAMAGQGLEPILDKNGQPIDVDKLSSEFATWQGLAKQVSHPTEKGMVSGDVANELSPLEMGLDGSKIDGLQRVSLDELELIDTKLAQGKPLTQQETEIIEGLKKGTVIADIPEQDLAQFVALPTDVKQVLAEQQVQHHLARQAAPMGMSQQALNFAPQSAQPQAVQSTDKVALSPMTDALAAAHFPTALQGVKDGEVNQKVVNAALAAGALKATADKQDKPELQHGLAGQLQAMAGQQGTNVQQQARIDAAQQAQLPLQLTKELANEQVAEKVQMMMSKNLKNLDIRLDPPELGRMQIRMTMNNDVANVHFTVNNPQARDIIEQTLPRLREMLAQQGMQLADSSVQQQNSGQQQGRYTAEQHGQSAQGSGFSGQPEESFDADVNLDLNVASKRDGISFYA</sequence>
<evidence type="ECO:0000313" key="3">
    <source>
        <dbReference type="EMBL" id="EDN57860.1"/>
    </source>
</evidence>
<keyword evidence="3" id="KW-0969">Cilium</keyword>
<feature type="region of interest" description="Disordered" evidence="1">
    <location>
        <begin position="579"/>
        <end position="620"/>
    </location>
</feature>
<dbReference type="Gene3D" id="3.30.750.140">
    <property type="match status" value="1"/>
</dbReference>
<feature type="region of interest" description="Disordered" evidence="1">
    <location>
        <begin position="143"/>
        <end position="177"/>
    </location>
</feature>
<protein>
    <submittedName>
        <fullName evidence="3">Flagellar hook-length control protein, putative</fullName>
    </submittedName>
</protein>
<dbReference type="CDD" id="cd17470">
    <property type="entry name" value="T3SS_Flik_C"/>
    <property type="match status" value="1"/>
</dbReference>
<dbReference type="PANTHER" id="PTHR37533:SF2">
    <property type="entry name" value="FLAGELLAR HOOK-LENGTH CONTROL PROTEIN"/>
    <property type="match status" value="1"/>
</dbReference>
<dbReference type="Pfam" id="PF02120">
    <property type="entry name" value="Flg_hook"/>
    <property type="match status" value="1"/>
</dbReference>
<reference evidence="4" key="1">
    <citation type="submission" date="2006-10" db="EMBL/GenBank/DDBJ databases">
        <authorList>
            <person name="Heidelberg J."/>
            <person name="Sebastian Y."/>
        </authorList>
    </citation>
    <scope>NUCLEOTIDE SEQUENCE [LARGE SCALE GENOMIC DNA]</scope>
    <source>
        <strain evidence="4">EX25</strain>
    </source>
</reference>
<dbReference type="Proteomes" id="UP000242664">
    <property type="component" value="Unassembled WGS sequence"/>
</dbReference>
<dbReference type="InterPro" id="IPR052563">
    <property type="entry name" value="FliK"/>
</dbReference>
<feature type="compositionally biased region" description="Low complexity" evidence="1">
    <location>
        <begin position="584"/>
        <end position="615"/>
    </location>
</feature>
<dbReference type="InterPro" id="IPR038610">
    <property type="entry name" value="FliK-like_C_sf"/>
</dbReference>
<feature type="compositionally biased region" description="Polar residues" evidence="1">
    <location>
        <begin position="70"/>
        <end position="91"/>
    </location>
</feature>
<proteinExistence type="predicted"/>
<keyword evidence="3" id="KW-0966">Cell projection</keyword>
<evidence type="ECO:0000259" key="2">
    <source>
        <dbReference type="Pfam" id="PF02120"/>
    </source>
</evidence>
<keyword evidence="3" id="KW-0282">Flagellum</keyword>
<accession>A0ABM9WWT0</accession>
<keyword evidence="4" id="KW-1185">Reference proteome</keyword>